<gene>
    <name evidence="6" type="ORF">TSAR_004026</name>
</gene>
<keyword evidence="4" id="KW-0812">Transmembrane</keyword>
<dbReference type="InterPro" id="IPR053011">
    <property type="entry name" value="SDR_family_member_7"/>
</dbReference>
<organism evidence="6 7">
    <name type="scientific">Trichomalopsis sarcophagae</name>
    <dbReference type="NCBI Taxonomy" id="543379"/>
    <lineage>
        <taxon>Eukaryota</taxon>
        <taxon>Metazoa</taxon>
        <taxon>Ecdysozoa</taxon>
        <taxon>Arthropoda</taxon>
        <taxon>Hexapoda</taxon>
        <taxon>Insecta</taxon>
        <taxon>Pterygota</taxon>
        <taxon>Neoptera</taxon>
        <taxon>Endopterygota</taxon>
        <taxon>Hymenoptera</taxon>
        <taxon>Apocrita</taxon>
        <taxon>Proctotrupomorpha</taxon>
        <taxon>Chalcidoidea</taxon>
        <taxon>Pteromalidae</taxon>
        <taxon>Pteromalinae</taxon>
        <taxon>Trichomalopsis</taxon>
    </lineage>
</organism>
<comment type="caution">
    <text evidence="6">The sequence shown here is derived from an EMBL/GenBank/DDBJ whole genome shotgun (WGS) entry which is preliminary data.</text>
</comment>
<keyword evidence="7" id="KW-1185">Reference proteome</keyword>
<feature type="transmembrane region" description="Helical" evidence="4">
    <location>
        <begin position="237"/>
        <end position="260"/>
    </location>
</feature>
<dbReference type="Proteomes" id="UP000215335">
    <property type="component" value="Unassembled WGS sequence"/>
</dbReference>
<dbReference type="GO" id="GO:0006629">
    <property type="term" value="P:lipid metabolic process"/>
    <property type="evidence" value="ECO:0007669"/>
    <property type="project" value="UniProtKB-ARBA"/>
</dbReference>
<evidence type="ECO:0000256" key="4">
    <source>
        <dbReference type="SAM" id="Phobius"/>
    </source>
</evidence>
<dbReference type="PRINTS" id="PR00081">
    <property type="entry name" value="GDHRDH"/>
</dbReference>
<reference evidence="6 7" key="1">
    <citation type="journal article" date="2017" name="Curr. Biol.">
        <title>The Evolution of Venom by Co-option of Single-Copy Genes.</title>
        <authorList>
            <person name="Martinson E.O."/>
            <person name="Mrinalini"/>
            <person name="Kelkar Y.D."/>
            <person name="Chang C.H."/>
            <person name="Werren J.H."/>
        </authorList>
    </citation>
    <scope>NUCLEOTIDE SEQUENCE [LARGE SCALE GENOMIC DNA]</scope>
    <source>
        <strain evidence="6 7">Alberta</strain>
        <tissue evidence="6">Whole body</tissue>
    </source>
</reference>
<dbReference type="GO" id="GO:0016491">
    <property type="term" value="F:oxidoreductase activity"/>
    <property type="evidence" value="ECO:0007669"/>
    <property type="project" value="UniProtKB-KW"/>
</dbReference>
<dbReference type="Pfam" id="PF00106">
    <property type="entry name" value="adh_short"/>
    <property type="match status" value="1"/>
</dbReference>
<proteinExistence type="inferred from homology"/>
<evidence type="ECO:0000256" key="2">
    <source>
        <dbReference type="ARBA" id="ARBA00023002"/>
    </source>
</evidence>
<name>A0A232EIU8_9HYME</name>
<comment type="similarity">
    <text evidence="1">Belongs to the phospholipid scramblase family.</text>
</comment>
<dbReference type="Gene3D" id="3.40.50.720">
    <property type="entry name" value="NAD(P)-binding Rossmann-like Domain"/>
    <property type="match status" value="1"/>
</dbReference>
<dbReference type="InterPro" id="IPR057326">
    <property type="entry name" value="KR_dom"/>
</dbReference>
<dbReference type="OrthoDB" id="47007at2759"/>
<feature type="region of interest" description="Disordered" evidence="3">
    <location>
        <begin position="1"/>
        <end position="33"/>
    </location>
</feature>
<dbReference type="AlphaFoldDB" id="A0A232EIU8"/>
<dbReference type="STRING" id="543379.A0A232EIU8"/>
<dbReference type="SMART" id="SM00822">
    <property type="entry name" value="PKS_KR"/>
    <property type="match status" value="1"/>
</dbReference>
<sequence length="609" mass="67839">MSRTDNVSNLQQFPPLPAEPPEENRSPRRPVPINTLDWVSTPRSQLGVFSGTYFLSSVEQLEIQQVVDLSSLLGKSKNGAQYRVRVPRAETIFLAIEDSKECQRTFLRSSRELTLNIMDPSGETSFVIRKSLSWGCMPGFLHRVSVESTNYIGSVEQNFTVLGISFTVYDHNRTPLCFIDGPNVYSCCMSTETQFQIVSVDKSRQIASLIRHWDHALVDYSVLLTFTPDTDVKLKGLLLGAAFLLLAVQLLSEEGIYIYIVRWSRSILGGDASCAARCRMVVVIFAFIGVCLLLYYLFYLGFVCFLDCDIKLFFYDKFGKSADTLSGKVVWITGASSGIGEHLAYELAKGGCKLVLSARREAELHKVKTNCLAINPNLQDHDIHVLVFDVRAIESHQRVFDNVLSKYGRLDVLVNNAGRSQRAHWEQIDLAVDKEVFDLNTFSVVHLTRLAVKQFLHQGGGHVAVTSSLAGILGAPFSASYTGSKHAIHGYFDSLRMEKLTSNIKVTIVCPGPIQTDFLAESFTENVGEKYGQQTEIASNKLSAQRCAKLFASALANKLDEVWIGLASSLQLTYAVKYYPNVASLFMPYIGTTYIQKMRDAKVTVAVEQ</sequence>
<keyword evidence="4" id="KW-1133">Transmembrane helix</keyword>
<dbReference type="InterPro" id="IPR002347">
    <property type="entry name" value="SDR_fam"/>
</dbReference>
<accession>A0A232EIU8</accession>
<dbReference type="InterPro" id="IPR005552">
    <property type="entry name" value="Scramblase"/>
</dbReference>
<evidence type="ECO:0000313" key="6">
    <source>
        <dbReference type="EMBL" id="OXU18297.1"/>
    </source>
</evidence>
<evidence type="ECO:0000256" key="3">
    <source>
        <dbReference type="SAM" id="MobiDB-lite"/>
    </source>
</evidence>
<dbReference type="GO" id="GO:0017128">
    <property type="term" value="F:phospholipid scramblase activity"/>
    <property type="evidence" value="ECO:0007669"/>
    <property type="project" value="InterPro"/>
</dbReference>
<evidence type="ECO:0000313" key="7">
    <source>
        <dbReference type="Proteomes" id="UP000215335"/>
    </source>
</evidence>
<feature type="compositionally biased region" description="Polar residues" evidence="3">
    <location>
        <begin position="1"/>
        <end position="12"/>
    </location>
</feature>
<dbReference type="PANTHER" id="PTHR44269">
    <property type="entry name" value="DEHYDROGENASE/REDUCTASE SDR FAMILY MEMBER 7-RELATED"/>
    <property type="match status" value="1"/>
</dbReference>
<dbReference type="InterPro" id="IPR036291">
    <property type="entry name" value="NAD(P)-bd_dom_sf"/>
</dbReference>
<dbReference type="PANTHER" id="PTHR44269:SF1">
    <property type="entry name" value="DEHYDROGENASE_REDUCTASE SDR FAMILY MEMBER 7"/>
    <property type="match status" value="1"/>
</dbReference>
<dbReference type="PROSITE" id="PS00061">
    <property type="entry name" value="ADH_SHORT"/>
    <property type="match status" value="1"/>
</dbReference>
<dbReference type="InterPro" id="IPR020904">
    <property type="entry name" value="Sc_DH/Rdtase_CS"/>
</dbReference>
<dbReference type="EMBL" id="NNAY01004149">
    <property type="protein sequence ID" value="OXU18297.1"/>
    <property type="molecule type" value="Genomic_DNA"/>
</dbReference>
<feature type="domain" description="Ketoreductase" evidence="5">
    <location>
        <begin position="328"/>
        <end position="517"/>
    </location>
</feature>
<protein>
    <recommendedName>
        <fullName evidence="5">Ketoreductase domain-containing protein</fullName>
    </recommendedName>
</protein>
<feature type="transmembrane region" description="Helical" evidence="4">
    <location>
        <begin position="281"/>
        <end position="302"/>
    </location>
</feature>
<evidence type="ECO:0000259" key="5">
    <source>
        <dbReference type="SMART" id="SM00822"/>
    </source>
</evidence>
<keyword evidence="4" id="KW-0472">Membrane</keyword>
<dbReference type="Pfam" id="PF03803">
    <property type="entry name" value="Scramblase"/>
    <property type="match status" value="1"/>
</dbReference>
<dbReference type="SUPFAM" id="SSF51735">
    <property type="entry name" value="NAD(P)-binding Rossmann-fold domains"/>
    <property type="match status" value="1"/>
</dbReference>
<evidence type="ECO:0000256" key="1">
    <source>
        <dbReference type="ARBA" id="ARBA00005350"/>
    </source>
</evidence>
<keyword evidence="2" id="KW-0560">Oxidoreductase</keyword>